<evidence type="ECO:0000313" key="3">
    <source>
        <dbReference type="Proteomes" id="UP001066276"/>
    </source>
</evidence>
<keyword evidence="3" id="KW-1185">Reference proteome</keyword>
<organism evidence="2 3">
    <name type="scientific">Pleurodeles waltl</name>
    <name type="common">Iberian ribbed newt</name>
    <dbReference type="NCBI Taxonomy" id="8319"/>
    <lineage>
        <taxon>Eukaryota</taxon>
        <taxon>Metazoa</taxon>
        <taxon>Chordata</taxon>
        <taxon>Craniata</taxon>
        <taxon>Vertebrata</taxon>
        <taxon>Euteleostomi</taxon>
        <taxon>Amphibia</taxon>
        <taxon>Batrachia</taxon>
        <taxon>Caudata</taxon>
        <taxon>Salamandroidea</taxon>
        <taxon>Salamandridae</taxon>
        <taxon>Pleurodelinae</taxon>
        <taxon>Pleurodeles</taxon>
    </lineage>
</organism>
<dbReference type="AlphaFoldDB" id="A0AAV7MSV0"/>
<reference evidence="2" key="1">
    <citation type="journal article" date="2022" name="bioRxiv">
        <title>Sequencing and chromosome-scale assembly of the giantPleurodeles waltlgenome.</title>
        <authorList>
            <person name="Brown T."/>
            <person name="Elewa A."/>
            <person name="Iarovenko S."/>
            <person name="Subramanian E."/>
            <person name="Araus A.J."/>
            <person name="Petzold A."/>
            <person name="Susuki M."/>
            <person name="Suzuki K.-i.T."/>
            <person name="Hayashi T."/>
            <person name="Toyoda A."/>
            <person name="Oliveira C."/>
            <person name="Osipova E."/>
            <person name="Leigh N.D."/>
            <person name="Simon A."/>
            <person name="Yun M.H."/>
        </authorList>
    </citation>
    <scope>NUCLEOTIDE SEQUENCE</scope>
    <source>
        <strain evidence="2">20211129_DDA</strain>
        <tissue evidence="2">Liver</tissue>
    </source>
</reference>
<proteinExistence type="predicted"/>
<evidence type="ECO:0000313" key="2">
    <source>
        <dbReference type="EMBL" id="KAJ1105835.1"/>
    </source>
</evidence>
<feature type="region of interest" description="Disordered" evidence="1">
    <location>
        <begin position="1"/>
        <end position="67"/>
    </location>
</feature>
<dbReference type="EMBL" id="JANPWB010000013">
    <property type="protein sequence ID" value="KAJ1105835.1"/>
    <property type="molecule type" value="Genomic_DNA"/>
</dbReference>
<comment type="caution">
    <text evidence="2">The sequence shown here is derived from an EMBL/GenBank/DDBJ whole genome shotgun (WGS) entry which is preliminary data.</text>
</comment>
<gene>
    <name evidence="2" type="ORF">NDU88_003239</name>
</gene>
<protein>
    <submittedName>
        <fullName evidence="2">Uncharacterized protein</fullName>
    </submittedName>
</protein>
<sequence length="67" mass="6995">MCIRAAGELTGSPVGPRTARAAPPPDFNQGLRPRAPDSTTGPAPGFPQFPIGRALSQPDQILHAAHR</sequence>
<name>A0AAV7MSV0_PLEWA</name>
<evidence type="ECO:0000256" key="1">
    <source>
        <dbReference type="SAM" id="MobiDB-lite"/>
    </source>
</evidence>
<accession>A0AAV7MSV0</accession>
<dbReference type="Proteomes" id="UP001066276">
    <property type="component" value="Chromosome 9"/>
</dbReference>